<comment type="caution">
    <text evidence="3">The sequence shown here is derived from an EMBL/GenBank/DDBJ whole genome shotgun (WGS) entry which is preliminary data.</text>
</comment>
<name>A0A101J749_9ACTN</name>
<evidence type="ECO:0000259" key="2">
    <source>
        <dbReference type="Pfam" id="PF26607"/>
    </source>
</evidence>
<dbReference type="Gene3D" id="2.120.10.70">
    <property type="entry name" value="Fucose-specific lectin"/>
    <property type="match status" value="1"/>
</dbReference>
<gene>
    <name evidence="3" type="ORF">ADL15_50780</name>
</gene>
<dbReference type="InterPro" id="IPR006311">
    <property type="entry name" value="TAT_signal"/>
</dbReference>
<keyword evidence="4" id="KW-1185">Reference proteome</keyword>
<reference evidence="3 4" key="1">
    <citation type="submission" date="2015-10" db="EMBL/GenBank/DDBJ databases">
        <authorList>
            <person name="Gilbert D.G."/>
        </authorList>
    </citation>
    <scope>NUCLEOTIDE SEQUENCE [LARGE SCALE GENOMIC DNA]</scope>
    <source>
        <strain evidence="3 4">NRRL B-16712</strain>
    </source>
</reference>
<dbReference type="SUPFAM" id="SSF56300">
    <property type="entry name" value="Metallo-dependent phosphatases"/>
    <property type="match status" value="1"/>
</dbReference>
<organism evidence="3 4">
    <name type="scientific">Actinoplanes awajinensis subsp. mycoplanecinus</name>
    <dbReference type="NCBI Taxonomy" id="135947"/>
    <lineage>
        <taxon>Bacteria</taxon>
        <taxon>Bacillati</taxon>
        <taxon>Actinomycetota</taxon>
        <taxon>Actinomycetes</taxon>
        <taxon>Micromonosporales</taxon>
        <taxon>Micromonosporaceae</taxon>
        <taxon>Actinoplanes</taxon>
    </lineage>
</organism>
<dbReference type="RefSeq" id="WP_067708814.1">
    <property type="nucleotide sequence ID" value="NZ_LLZH01000353.1"/>
</dbReference>
<protein>
    <recommendedName>
        <fullName evidence="2">PLL-like beta propeller domain-containing protein</fullName>
    </recommendedName>
</protein>
<dbReference type="EMBL" id="LLZH01000353">
    <property type="protein sequence ID" value="KUL21428.1"/>
    <property type="molecule type" value="Genomic_DNA"/>
</dbReference>
<proteinExistence type="predicted"/>
<dbReference type="PROSITE" id="PS51318">
    <property type="entry name" value="TAT"/>
    <property type="match status" value="1"/>
</dbReference>
<sequence>MGQHQEDSAETGPQPDGRGLSRRQVLRGAAAIGPGIVLSSGLLDGLVATAADAAALPVAAPVPPPITSWDRTVQRMSYDKTAGYQSLIEGDGEPHLLQTPMRRTPGHVTLPITAFVQFTDLHIVDDQSPARVEFLDRYANSGAPHFGTYPFDSAYRPHEFLSTHLTHAMVKAIRGMTSGPRTRTPLGFTIVTGDMTDNCQYNETRWYIDLLDGGQMIRPDSGAIGVDESVGSNLAGGNPSGFHDPEFWAPATTVPDKYKQLGFPGIPGVLAAARAPYTSIGLGMPWYAAYGNHDGEVQGNVPLDPDFFSTENLQQIWTGDPRDVAVGGEKIVDTAATLPALYDDFGFTDKLAIARNLIRVNVTPDDDRRLLGQRAFVQEHFTTTGTPAGHGFTAGRGEAHYSIPSADSDLVQFITLNTVNVNGGASGSITEAQMDWLETQLRANSSTYLVPTVPPPSITMPKGGTRPGDDLIIPGRGLTDGASSTIVSQPGVQNKLFVIFCHHTLDTMDNADQPPRGRPDLVGTVQWTGDALRRLLLAYPNVIALVTGHTHRNDIKPYPRLGQALNGGFWEIGTASHIDWPIQSRIIEIAASPEAQQAGEFGGAAGPATISIFTTMVDLDAPLAHGADLNDPIQLAALGRELATNDPHEVGAEGDNRAITRRMGRLEDRNTQLLLPAPFPLNAPIPVGSPIAAARNLDGRLELFGVDAAGNLWNTHQRTVSGDLVAWTKIGQGSGWQSVTTAGNRDGRIELFAVDSSGAVTRRSQTAPNSSTYTSPQPLDGVVATAAAATDQSGNLHLYANLSTGLIQHRWQDAPDGGSWGNPWTPLGGAVTRMAVRTGSDGCAVLVGITEDGQLVQRKMNHPNARTEEEWGPVLPLDGLFEAVELALNMDGRLALFGVDGDGRLHQRFETTPHSGSWAPWKLLPTRFQGRTLRIRHVAAEKNGAHGRMELHAVDDSGMLYRCKQSVPSSSDWGGDWGLLNFHLRPARTLTGL</sequence>
<dbReference type="AlphaFoldDB" id="A0A101J749"/>
<dbReference type="InterPro" id="IPR022506">
    <property type="entry name" value="Metallophosphoesterase_PPA1498"/>
</dbReference>
<dbReference type="InterPro" id="IPR029052">
    <property type="entry name" value="Metallo-depent_PP-like"/>
</dbReference>
<dbReference type="NCBIfam" id="TIGR03767">
    <property type="entry name" value="P_acnes_RR"/>
    <property type="match status" value="1"/>
</dbReference>
<dbReference type="SUPFAM" id="SSF89372">
    <property type="entry name" value="Fucose-specific lectin"/>
    <property type="match status" value="1"/>
</dbReference>
<evidence type="ECO:0000313" key="4">
    <source>
        <dbReference type="Proteomes" id="UP000053244"/>
    </source>
</evidence>
<feature type="domain" description="PLL-like beta propeller" evidence="2">
    <location>
        <begin position="688"/>
        <end position="987"/>
    </location>
</feature>
<dbReference type="Proteomes" id="UP000053244">
    <property type="component" value="Unassembled WGS sequence"/>
</dbReference>
<dbReference type="Gene3D" id="3.60.21.10">
    <property type="match status" value="1"/>
</dbReference>
<dbReference type="Pfam" id="PF26607">
    <property type="entry name" value="DUF8189"/>
    <property type="match status" value="1"/>
</dbReference>
<evidence type="ECO:0000313" key="3">
    <source>
        <dbReference type="EMBL" id="KUL21428.1"/>
    </source>
</evidence>
<dbReference type="InterPro" id="IPR058502">
    <property type="entry name" value="PLL-like_beta-prop"/>
</dbReference>
<accession>A0A101J749</accession>
<feature type="region of interest" description="Disordered" evidence="1">
    <location>
        <begin position="1"/>
        <end position="20"/>
    </location>
</feature>
<evidence type="ECO:0000256" key="1">
    <source>
        <dbReference type="SAM" id="MobiDB-lite"/>
    </source>
</evidence>